<keyword evidence="6 9" id="KW-0862">Zinc</keyword>
<dbReference type="AlphaFoldDB" id="A0AA86PQG4"/>
<evidence type="ECO:0000313" key="11">
    <source>
        <dbReference type="EMBL" id="CAI9944279.1"/>
    </source>
</evidence>
<keyword evidence="7" id="KW-0694">RNA-binding</keyword>
<evidence type="ECO:0000313" key="13">
    <source>
        <dbReference type="Proteomes" id="UP001642409"/>
    </source>
</evidence>
<dbReference type="GO" id="GO:0008270">
    <property type="term" value="F:zinc ion binding"/>
    <property type="evidence" value="ECO:0007669"/>
    <property type="project" value="UniProtKB-KW"/>
</dbReference>
<dbReference type="EMBL" id="CAXDID020000154">
    <property type="protein sequence ID" value="CAL6042645.1"/>
    <property type="molecule type" value="Genomic_DNA"/>
</dbReference>
<feature type="domain" description="C3H1-type" evidence="10">
    <location>
        <begin position="113"/>
        <end position="140"/>
    </location>
</feature>
<evidence type="ECO:0000256" key="1">
    <source>
        <dbReference type="ARBA" id="ARBA00004123"/>
    </source>
</evidence>
<dbReference type="PANTHER" id="PTHR23102">
    <property type="entry name" value="CLEAVAGE AND POLYADENYLATION SPECIFICITY FACTOR SUBUNIT 4-RELATED"/>
    <property type="match status" value="1"/>
</dbReference>
<dbReference type="Proteomes" id="UP001642409">
    <property type="component" value="Unassembled WGS sequence"/>
</dbReference>
<keyword evidence="5 9" id="KW-0863">Zinc-finger</keyword>
<dbReference type="SMART" id="SM00356">
    <property type="entry name" value="ZnF_C3H1"/>
    <property type="match status" value="3"/>
</dbReference>
<keyword evidence="8" id="KW-0539">Nucleus</keyword>
<feature type="zinc finger region" description="C3H1-type" evidence="9">
    <location>
        <begin position="113"/>
        <end position="140"/>
    </location>
</feature>
<dbReference type="InterPro" id="IPR000571">
    <property type="entry name" value="Znf_CCCH"/>
</dbReference>
<accession>A0AA86PQG4</accession>
<evidence type="ECO:0000256" key="4">
    <source>
        <dbReference type="ARBA" id="ARBA00022737"/>
    </source>
</evidence>
<dbReference type="GO" id="GO:0006397">
    <property type="term" value="P:mRNA processing"/>
    <property type="evidence" value="ECO:0007669"/>
    <property type="project" value="UniProtKB-KW"/>
</dbReference>
<keyword evidence="3 9" id="KW-0479">Metal-binding</keyword>
<evidence type="ECO:0000256" key="5">
    <source>
        <dbReference type="ARBA" id="ARBA00022771"/>
    </source>
</evidence>
<organism evidence="11">
    <name type="scientific">Hexamita inflata</name>
    <dbReference type="NCBI Taxonomy" id="28002"/>
    <lineage>
        <taxon>Eukaryota</taxon>
        <taxon>Metamonada</taxon>
        <taxon>Diplomonadida</taxon>
        <taxon>Hexamitidae</taxon>
        <taxon>Hexamitinae</taxon>
        <taxon>Hexamita</taxon>
    </lineage>
</organism>
<reference evidence="11" key="1">
    <citation type="submission" date="2023-06" db="EMBL/GenBank/DDBJ databases">
        <authorList>
            <person name="Kurt Z."/>
        </authorList>
    </citation>
    <scope>NUCLEOTIDE SEQUENCE</scope>
</reference>
<keyword evidence="4" id="KW-0677">Repeat</keyword>
<gene>
    <name evidence="11" type="ORF">HINF_LOCUS31924</name>
    <name evidence="12" type="ORF">HINF_LOCUS39692</name>
</gene>
<reference evidence="12 13" key="2">
    <citation type="submission" date="2024-07" db="EMBL/GenBank/DDBJ databases">
        <authorList>
            <person name="Akdeniz Z."/>
        </authorList>
    </citation>
    <scope>NUCLEOTIDE SEQUENCE [LARGE SCALE GENOMIC DNA]</scope>
</reference>
<keyword evidence="2" id="KW-0507">mRNA processing</keyword>
<dbReference type="GO" id="GO:0003723">
    <property type="term" value="F:RNA binding"/>
    <property type="evidence" value="ECO:0007669"/>
    <property type="project" value="UniProtKB-KW"/>
</dbReference>
<dbReference type="Pfam" id="PF00642">
    <property type="entry name" value="zf-CCCH"/>
    <property type="match status" value="1"/>
</dbReference>
<sequence length="236" mass="28206">MDFEFEQNVKTKNKDYLDKFIQQKVQGYRQLEYDHSKKMKVCKHYLLDRCYRDDDCDYAHEIVPAKMPDCKFYENCTDYFCHFKHRDENQINQGCADFQRGVEFDECNCKKRGKVQQLCPNYAAGFCPDGPRCQFGHPRWDQPPNRAEINSQAIAPCQHCGSFHLATGMYQEDWDRDRWCDNSCSVIFKCHNPKTAKLQKFQKWFKTGGRSYELLLQVLKQLEDDEIRAQKMWRNE</sequence>
<evidence type="ECO:0000256" key="3">
    <source>
        <dbReference type="ARBA" id="ARBA00022723"/>
    </source>
</evidence>
<dbReference type="SUPFAM" id="SSF90229">
    <property type="entry name" value="CCCH zinc finger"/>
    <property type="match status" value="1"/>
</dbReference>
<evidence type="ECO:0000256" key="2">
    <source>
        <dbReference type="ARBA" id="ARBA00022664"/>
    </source>
</evidence>
<evidence type="ECO:0000256" key="7">
    <source>
        <dbReference type="ARBA" id="ARBA00022884"/>
    </source>
</evidence>
<dbReference type="PROSITE" id="PS50103">
    <property type="entry name" value="ZF_C3H1"/>
    <property type="match status" value="2"/>
</dbReference>
<name>A0AA86PQG4_9EUKA</name>
<protein>
    <submittedName>
        <fullName evidence="11">YTH1 family protein</fullName>
    </submittedName>
    <submittedName>
        <fullName evidence="12">YTH1_family protein</fullName>
    </submittedName>
</protein>
<dbReference type="Gene3D" id="4.10.1000.10">
    <property type="entry name" value="Zinc finger, CCCH-type"/>
    <property type="match status" value="1"/>
</dbReference>
<proteinExistence type="predicted"/>
<evidence type="ECO:0000313" key="12">
    <source>
        <dbReference type="EMBL" id="CAL6042645.1"/>
    </source>
</evidence>
<comment type="caution">
    <text evidence="11">The sequence shown here is derived from an EMBL/GenBank/DDBJ whole genome shotgun (WGS) entry which is preliminary data.</text>
</comment>
<comment type="subcellular location">
    <subcellularLocation>
        <location evidence="1">Nucleus</location>
    </subcellularLocation>
</comment>
<dbReference type="InterPro" id="IPR045348">
    <property type="entry name" value="CPSF4/Yth1"/>
</dbReference>
<evidence type="ECO:0000256" key="6">
    <source>
        <dbReference type="ARBA" id="ARBA00022833"/>
    </source>
</evidence>
<keyword evidence="13" id="KW-1185">Reference proteome</keyword>
<evidence type="ECO:0000259" key="10">
    <source>
        <dbReference type="PROSITE" id="PS50103"/>
    </source>
</evidence>
<evidence type="ECO:0000256" key="8">
    <source>
        <dbReference type="ARBA" id="ARBA00023242"/>
    </source>
</evidence>
<dbReference type="GO" id="GO:0005634">
    <property type="term" value="C:nucleus"/>
    <property type="evidence" value="ECO:0007669"/>
    <property type="project" value="UniProtKB-SubCell"/>
</dbReference>
<feature type="domain" description="C3H1-type" evidence="10">
    <location>
        <begin position="36"/>
        <end position="63"/>
    </location>
</feature>
<dbReference type="InterPro" id="IPR036855">
    <property type="entry name" value="Znf_CCCH_sf"/>
</dbReference>
<evidence type="ECO:0000256" key="9">
    <source>
        <dbReference type="PROSITE-ProRule" id="PRU00723"/>
    </source>
</evidence>
<dbReference type="PANTHER" id="PTHR23102:SF24">
    <property type="entry name" value="CLEAVAGE AND POLYADENYLATION SPECIFICITY FACTOR SUBUNIT 4"/>
    <property type="match status" value="1"/>
</dbReference>
<feature type="zinc finger region" description="C3H1-type" evidence="9">
    <location>
        <begin position="36"/>
        <end position="63"/>
    </location>
</feature>
<dbReference type="EMBL" id="CATOUU010000722">
    <property type="protein sequence ID" value="CAI9944279.1"/>
    <property type="molecule type" value="Genomic_DNA"/>
</dbReference>